<name>A0A0H4J3Y2_9PROT</name>
<accession>A0A0H4J3Y2</accession>
<organism evidence="1 2">
    <name type="scientific">Methylophilales bacterium MBRS-H7</name>
    <dbReference type="NCBI Taxonomy" id="1623450"/>
    <lineage>
        <taxon>Bacteria</taxon>
        <taxon>Pseudomonadati</taxon>
        <taxon>Pseudomonadota</taxon>
        <taxon>Betaproteobacteria</taxon>
        <taxon>Nitrosomonadales</taxon>
        <taxon>OM43 clade</taxon>
    </lineage>
</organism>
<protein>
    <submittedName>
        <fullName evidence="1">Uncharacterized protein</fullName>
    </submittedName>
</protein>
<evidence type="ECO:0000313" key="2">
    <source>
        <dbReference type="Proteomes" id="UP000066549"/>
    </source>
</evidence>
<dbReference type="OrthoDB" id="9231782at2"/>
<keyword evidence="2" id="KW-1185">Reference proteome</keyword>
<evidence type="ECO:0000313" key="1">
    <source>
        <dbReference type="EMBL" id="AKO66463.1"/>
    </source>
</evidence>
<gene>
    <name evidence="1" type="ORF">VI33_03090</name>
</gene>
<sequence length="66" mass="7550">MRGKLLTAIRAHAEGHIAKHKANIEVYLENPAGIGEHSDVLEAMEKEIEMIAKYEDHLEVLEKHYK</sequence>
<proteinExistence type="predicted"/>
<reference evidence="1 2" key="1">
    <citation type="submission" date="2015-03" db="EMBL/GenBank/DDBJ databases">
        <title>Comparative analysis of the OM43 clade including a novel species from Red Sea uncovers genomic and metabolic diversity among marine methylotrophs.</title>
        <authorList>
            <person name="Jimenez-Infante F."/>
            <person name="Ngugi D.K."/>
            <person name="Vinu M."/>
            <person name="Alam I."/>
            <person name="Kamau A."/>
            <person name="Blom J."/>
            <person name="Bajic V.B."/>
            <person name="Stingl U."/>
        </authorList>
    </citation>
    <scope>NUCLEOTIDE SEQUENCE [LARGE SCALE GENOMIC DNA]</scope>
    <source>
        <strain evidence="1 2">MBRSH7</strain>
    </source>
</reference>
<dbReference type="AlphaFoldDB" id="A0A0H4J3Y2"/>
<dbReference type="EMBL" id="CP011002">
    <property type="protein sequence ID" value="AKO66463.1"/>
    <property type="molecule type" value="Genomic_DNA"/>
</dbReference>
<dbReference type="Proteomes" id="UP000066549">
    <property type="component" value="Chromosome"/>
</dbReference>